<dbReference type="PANTHER" id="PTHR47218:SF2">
    <property type="entry name" value="C-TYPE LECTIN DOMAIN-CONTAINING PROTEIN"/>
    <property type="match status" value="1"/>
</dbReference>
<dbReference type="Proteomes" id="UP001497482">
    <property type="component" value="Chromosome 2"/>
</dbReference>
<sequence>MRFYPFPECQDADSYLVTCRTETGQLVHEEQVPHSSCAPDCTLCFQTLEVWRGYGVTLRARLNSTSLAQRTFDFSQVSLTNFHLSSTTTSVSLAWTLPRHQQLSAITVRDLHNHSVIKKVDIQSAAIQSHYTVPDVQPGVRVNAAITVSAFLKNPNVTIKQRLSMDIQTAQCPPGWLANRRHCYSVQKKALAWSQAQQSCVDVAAGSHLADLKTRQDLHFITSRLMSHNSLLLLWTALNDKLAEGRPVWSDGSLNNMTNTTMSSFLPENQSDCFALQRNATGPGFFLTPFFCSIPLPFICHYSSK</sequence>
<evidence type="ECO:0000259" key="1">
    <source>
        <dbReference type="PROSITE" id="PS50041"/>
    </source>
</evidence>
<feature type="domain" description="C-type lectin" evidence="1">
    <location>
        <begin position="179"/>
        <end position="301"/>
    </location>
</feature>
<organism evidence="2 3">
    <name type="scientific">Knipowitschia caucasica</name>
    <name type="common">Caucasian dwarf goby</name>
    <name type="synonym">Pomatoschistus caucasicus</name>
    <dbReference type="NCBI Taxonomy" id="637954"/>
    <lineage>
        <taxon>Eukaryota</taxon>
        <taxon>Metazoa</taxon>
        <taxon>Chordata</taxon>
        <taxon>Craniata</taxon>
        <taxon>Vertebrata</taxon>
        <taxon>Euteleostomi</taxon>
        <taxon>Actinopterygii</taxon>
        <taxon>Neopterygii</taxon>
        <taxon>Teleostei</taxon>
        <taxon>Neoteleostei</taxon>
        <taxon>Acanthomorphata</taxon>
        <taxon>Gobiaria</taxon>
        <taxon>Gobiiformes</taxon>
        <taxon>Gobioidei</taxon>
        <taxon>Gobiidae</taxon>
        <taxon>Gobiinae</taxon>
        <taxon>Knipowitschia</taxon>
    </lineage>
</organism>
<evidence type="ECO:0000313" key="3">
    <source>
        <dbReference type="Proteomes" id="UP001497482"/>
    </source>
</evidence>
<dbReference type="Gene3D" id="3.10.100.10">
    <property type="entry name" value="Mannose-Binding Protein A, subunit A"/>
    <property type="match status" value="1"/>
</dbReference>
<dbReference type="EMBL" id="OZ035824">
    <property type="protein sequence ID" value="CAL1592290.1"/>
    <property type="molecule type" value="Genomic_DNA"/>
</dbReference>
<dbReference type="Pfam" id="PF00059">
    <property type="entry name" value="Lectin_C"/>
    <property type="match status" value="1"/>
</dbReference>
<dbReference type="CDD" id="cd00037">
    <property type="entry name" value="CLECT"/>
    <property type="match status" value="1"/>
</dbReference>
<dbReference type="InterPro" id="IPR001304">
    <property type="entry name" value="C-type_lectin-like"/>
</dbReference>
<dbReference type="SUPFAM" id="SSF56436">
    <property type="entry name" value="C-type lectin-like"/>
    <property type="match status" value="1"/>
</dbReference>
<dbReference type="AlphaFoldDB" id="A0AAV2KW96"/>
<reference evidence="2 3" key="1">
    <citation type="submission" date="2024-04" db="EMBL/GenBank/DDBJ databases">
        <authorList>
            <person name="Waldvogel A.-M."/>
            <person name="Schoenle A."/>
        </authorList>
    </citation>
    <scope>NUCLEOTIDE SEQUENCE [LARGE SCALE GENOMIC DNA]</scope>
</reference>
<name>A0AAV2KW96_KNICA</name>
<gene>
    <name evidence="2" type="ORF">KC01_LOCUS21562</name>
</gene>
<dbReference type="InterPro" id="IPR042808">
    <property type="entry name" value="CLEC7A"/>
</dbReference>
<proteinExistence type="predicted"/>
<keyword evidence="3" id="KW-1185">Reference proteome</keyword>
<dbReference type="GO" id="GO:0001872">
    <property type="term" value="F:(1-&gt;3)-beta-D-glucan binding"/>
    <property type="evidence" value="ECO:0007669"/>
    <property type="project" value="InterPro"/>
</dbReference>
<dbReference type="InterPro" id="IPR016187">
    <property type="entry name" value="CTDL_fold"/>
</dbReference>
<dbReference type="SMART" id="SM00034">
    <property type="entry name" value="CLECT"/>
    <property type="match status" value="1"/>
</dbReference>
<evidence type="ECO:0000313" key="2">
    <source>
        <dbReference type="EMBL" id="CAL1592290.1"/>
    </source>
</evidence>
<dbReference type="PANTHER" id="PTHR47218">
    <property type="entry name" value="C-TYPE LECTIN DOMAIN FAMILY 7 MEMBER A"/>
    <property type="match status" value="1"/>
</dbReference>
<protein>
    <recommendedName>
        <fullName evidence="1">C-type lectin domain-containing protein</fullName>
    </recommendedName>
</protein>
<accession>A0AAV2KW96</accession>
<dbReference type="PROSITE" id="PS50041">
    <property type="entry name" value="C_TYPE_LECTIN_2"/>
    <property type="match status" value="1"/>
</dbReference>
<dbReference type="InterPro" id="IPR016186">
    <property type="entry name" value="C-type_lectin-like/link_sf"/>
</dbReference>
<dbReference type="GO" id="GO:0071226">
    <property type="term" value="P:cellular response to molecule of fungal origin"/>
    <property type="evidence" value="ECO:0007669"/>
    <property type="project" value="InterPro"/>
</dbReference>